<keyword evidence="4" id="KW-1185">Reference proteome</keyword>
<sequence>MEQNIGQIDKKIRVGVGVAIILAGFATQSWWGAVGIVPLLTSFAGFCPLYTLLGISTCTKSCRADKPGKGGSSKS</sequence>
<dbReference type="STRING" id="324925.Ppha_1478"/>
<organism evidence="3 4">
    <name type="scientific">Pelodictyon phaeoclathratiforme (strain DSM 5477 / BU-1)</name>
    <dbReference type="NCBI Taxonomy" id="324925"/>
    <lineage>
        <taxon>Bacteria</taxon>
        <taxon>Pseudomonadati</taxon>
        <taxon>Chlorobiota</taxon>
        <taxon>Chlorobiia</taxon>
        <taxon>Chlorobiales</taxon>
        <taxon>Chlorobiaceae</taxon>
        <taxon>Chlorobium/Pelodictyon group</taxon>
        <taxon>Pelodictyon</taxon>
    </lineage>
</organism>
<proteinExistence type="predicted"/>
<dbReference type="KEGG" id="pph:Ppha_1478"/>
<feature type="transmembrane region" description="Helical" evidence="1">
    <location>
        <begin position="12"/>
        <end position="31"/>
    </location>
</feature>
<dbReference type="OrthoDB" id="9804804at2"/>
<protein>
    <recommendedName>
        <fullName evidence="2">Inner membrane protein YgaP-like transmembrane domain-containing protein</fullName>
    </recommendedName>
</protein>
<gene>
    <name evidence="3" type="ordered locus">Ppha_1478</name>
</gene>
<accession>B4SA33</accession>
<evidence type="ECO:0000256" key="1">
    <source>
        <dbReference type="SAM" id="Phobius"/>
    </source>
</evidence>
<dbReference type="RefSeq" id="WP_012508217.1">
    <property type="nucleotide sequence ID" value="NC_011060.1"/>
</dbReference>
<keyword evidence="1" id="KW-0812">Transmembrane</keyword>
<feature type="domain" description="Inner membrane protein YgaP-like transmembrane" evidence="2">
    <location>
        <begin position="1"/>
        <end position="60"/>
    </location>
</feature>
<keyword evidence="1" id="KW-0472">Membrane</keyword>
<dbReference type="EMBL" id="CP001110">
    <property type="protein sequence ID" value="ACF43729.1"/>
    <property type="molecule type" value="Genomic_DNA"/>
</dbReference>
<dbReference type="HOGENOM" id="CLU_176022_4_1_10"/>
<dbReference type="Proteomes" id="UP000002724">
    <property type="component" value="Chromosome"/>
</dbReference>
<name>B4SA33_PELPB</name>
<reference evidence="3 4" key="1">
    <citation type="submission" date="2008-06" db="EMBL/GenBank/DDBJ databases">
        <title>Complete sequence of Pelodictyon phaeoclathratiforme BU-1.</title>
        <authorList>
            <consortium name="US DOE Joint Genome Institute"/>
            <person name="Lucas S."/>
            <person name="Copeland A."/>
            <person name="Lapidus A."/>
            <person name="Glavina del Rio T."/>
            <person name="Dalin E."/>
            <person name="Tice H."/>
            <person name="Bruce D."/>
            <person name="Goodwin L."/>
            <person name="Pitluck S."/>
            <person name="Schmutz J."/>
            <person name="Larimer F."/>
            <person name="Land M."/>
            <person name="Hauser L."/>
            <person name="Kyrpides N."/>
            <person name="Mikhailova N."/>
            <person name="Liu Z."/>
            <person name="Li T."/>
            <person name="Zhao F."/>
            <person name="Overmann J."/>
            <person name="Bryant D.A."/>
            <person name="Richardson P."/>
        </authorList>
    </citation>
    <scope>NUCLEOTIDE SEQUENCE [LARGE SCALE GENOMIC DNA]</scope>
    <source>
        <strain evidence="4">DSM 5477 / BU-1</strain>
    </source>
</reference>
<keyword evidence="1" id="KW-1133">Transmembrane helix</keyword>
<dbReference type="AlphaFoldDB" id="B4SA33"/>
<evidence type="ECO:0000313" key="4">
    <source>
        <dbReference type="Proteomes" id="UP000002724"/>
    </source>
</evidence>
<dbReference type="Pfam" id="PF11127">
    <property type="entry name" value="YgaP-like_TM"/>
    <property type="match status" value="1"/>
</dbReference>
<evidence type="ECO:0000259" key="2">
    <source>
        <dbReference type="Pfam" id="PF11127"/>
    </source>
</evidence>
<feature type="transmembrane region" description="Helical" evidence="1">
    <location>
        <begin position="37"/>
        <end position="59"/>
    </location>
</feature>
<dbReference type="InterPro" id="IPR021309">
    <property type="entry name" value="YgaP-like_TM"/>
</dbReference>
<evidence type="ECO:0000313" key="3">
    <source>
        <dbReference type="EMBL" id="ACF43729.1"/>
    </source>
</evidence>